<accession>A0A5C4N0U4</accession>
<evidence type="ECO:0000313" key="2">
    <source>
        <dbReference type="EMBL" id="TNC51755.1"/>
    </source>
</evidence>
<organism evidence="3 4">
    <name type="scientific">Mumia zhuanghuii</name>
    <dbReference type="NCBI Taxonomy" id="2585211"/>
    <lineage>
        <taxon>Bacteria</taxon>
        <taxon>Bacillati</taxon>
        <taxon>Actinomycetota</taxon>
        <taxon>Actinomycetes</taxon>
        <taxon>Propionibacteriales</taxon>
        <taxon>Nocardioidaceae</taxon>
        <taxon>Mumia</taxon>
    </lineage>
</organism>
<dbReference type="RefSeq" id="WP_139104982.1">
    <property type="nucleotide sequence ID" value="NZ_VDFR01000004.1"/>
</dbReference>
<proteinExistence type="predicted"/>
<evidence type="ECO:0000313" key="3">
    <source>
        <dbReference type="EMBL" id="TNC52133.1"/>
    </source>
</evidence>
<dbReference type="EMBL" id="VDFR01000005">
    <property type="protein sequence ID" value="TNC51755.1"/>
    <property type="molecule type" value="Genomic_DNA"/>
</dbReference>
<dbReference type="OrthoDB" id="32458at2"/>
<comment type="caution">
    <text evidence="3">The sequence shown here is derived from an EMBL/GenBank/DDBJ whole genome shotgun (WGS) entry which is preliminary data.</text>
</comment>
<gene>
    <name evidence="3" type="ORF">FHE65_00720</name>
    <name evidence="2" type="ORF">FHE65_01210</name>
</gene>
<dbReference type="Proteomes" id="UP000306740">
    <property type="component" value="Unassembled WGS sequence"/>
</dbReference>
<sequence length="152" mass="16569">MTTTKKTSTTSPGSGFSEAERAAMKDRAEELKASGRGGAKKADNLKATLAKIAEMQDEDRVLAERVHAVVARVAPQLDASTWYGMPAYRNADGKIVCFFKAKDKFGERYATLGFEGAARLDDGAMWPTSYALTTLTAVEESRLEELVRRAVD</sequence>
<feature type="compositionally biased region" description="Low complexity" evidence="1">
    <location>
        <begin position="1"/>
        <end position="11"/>
    </location>
</feature>
<name>A0A5C4N0U4_9ACTN</name>
<protein>
    <submittedName>
        <fullName evidence="3">DUF1801 domain-containing protein</fullName>
    </submittedName>
</protein>
<evidence type="ECO:0000313" key="4">
    <source>
        <dbReference type="Proteomes" id="UP000306740"/>
    </source>
</evidence>
<dbReference type="EMBL" id="VDFR01000004">
    <property type="protein sequence ID" value="TNC52133.1"/>
    <property type="molecule type" value="Genomic_DNA"/>
</dbReference>
<reference evidence="3 4" key="1">
    <citation type="submission" date="2019-05" db="EMBL/GenBank/DDBJ databases">
        <title>Mumia sp. nov., isolated from the intestinal contents of plateau pika (Ochotona curzoniae) in the Qinghai-Tibet plateau of China.</title>
        <authorList>
            <person name="Tian Z."/>
        </authorList>
    </citation>
    <scope>NUCLEOTIDE SEQUENCE [LARGE SCALE GENOMIC DNA]</scope>
    <source>
        <strain evidence="4">527</strain>
        <strain evidence="3">Z527</strain>
    </source>
</reference>
<evidence type="ECO:0000256" key="1">
    <source>
        <dbReference type="SAM" id="MobiDB-lite"/>
    </source>
</evidence>
<feature type="region of interest" description="Disordered" evidence="1">
    <location>
        <begin position="1"/>
        <end position="40"/>
    </location>
</feature>
<dbReference type="AlphaFoldDB" id="A0A5C4N0U4"/>
<feature type="compositionally biased region" description="Basic and acidic residues" evidence="1">
    <location>
        <begin position="18"/>
        <end position="33"/>
    </location>
</feature>
<dbReference type="SUPFAM" id="SSF159888">
    <property type="entry name" value="YdhG-like"/>
    <property type="match status" value="1"/>
</dbReference>